<evidence type="ECO:0000259" key="13">
    <source>
        <dbReference type="SMART" id="SM00998"/>
    </source>
</evidence>
<dbReference type="GO" id="GO:0016829">
    <property type="term" value="F:lyase activity"/>
    <property type="evidence" value="ECO:0007669"/>
    <property type="project" value="UniProtKB-KW"/>
</dbReference>
<comment type="catalytic activity">
    <reaction evidence="10">
        <text>N(6)-(1,2-dicarboxyethyl)-AMP = fumarate + AMP</text>
        <dbReference type="Rhea" id="RHEA:16853"/>
        <dbReference type="ChEBI" id="CHEBI:29806"/>
        <dbReference type="ChEBI" id="CHEBI:57567"/>
        <dbReference type="ChEBI" id="CHEBI:456215"/>
        <dbReference type="EC" id="4.3.2.2"/>
    </reaction>
    <physiologicalReaction direction="left-to-right" evidence="10">
        <dbReference type="Rhea" id="RHEA:16854"/>
    </physiologicalReaction>
</comment>
<comment type="similarity">
    <text evidence="3 12">Belongs to the lyase 1 family. Adenylosuccinate lyase subfamily.</text>
</comment>
<proteinExistence type="inferred from homology"/>
<feature type="domain" description="Adenylosuccinate lyase C-terminal" evidence="13">
    <location>
        <begin position="349"/>
        <end position="429"/>
    </location>
</feature>
<organism evidence="14 15">
    <name type="scientific">Paenibacillus gansuensis</name>
    <dbReference type="NCBI Taxonomy" id="306542"/>
    <lineage>
        <taxon>Bacteria</taxon>
        <taxon>Bacillati</taxon>
        <taxon>Bacillota</taxon>
        <taxon>Bacilli</taxon>
        <taxon>Bacillales</taxon>
        <taxon>Paenibacillaceae</taxon>
        <taxon>Paenibacillus</taxon>
    </lineage>
</organism>
<dbReference type="SMART" id="SM00998">
    <property type="entry name" value="ADSL_C"/>
    <property type="match status" value="1"/>
</dbReference>
<dbReference type="PROSITE" id="PS00163">
    <property type="entry name" value="FUMARATE_LYASES"/>
    <property type="match status" value="1"/>
</dbReference>
<dbReference type="CDD" id="cd01360">
    <property type="entry name" value="Adenylsuccinate_lyase_1"/>
    <property type="match status" value="1"/>
</dbReference>
<keyword evidence="15" id="KW-1185">Reference proteome</keyword>
<name>A0ABW5P8B2_9BACL</name>
<dbReference type="PANTHER" id="PTHR43172:SF1">
    <property type="entry name" value="ADENYLOSUCCINATE LYASE"/>
    <property type="match status" value="1"/>
</dbReference>
<evidence type="ECO:0000256" key="6">
    <source>
        <dbReference type="ARBA" id="ARBA00022755"/>
    </source>
</evidence>
<sequence>MLERYSRPEMTAIWTEENKFNAWLEVELCACEAWSELGVIPKEDVEALRRNAGFNIDRIYEIEQETRHDVIAFTRAVSETLGPERKWVHYGLTSTDVVDTALGYLLKQANGILEKDILNFIEILKNKAIEHKDTAMMGRTHGVHAEPTTFGLKLALWYEEMKRNLERFRHAANGVQFGKMSGAVGTYANIEPEIESIVCRKLGTTPAPISTQTLQRDRHAEYMATLALVATSLDKFATEIRALQKSEFREVEEAFAKGQKGSSAMPHKRNPIGCENISGLARVIRGHMISAYENVTLWHERDISHSSVERVILPDATILLNYMLNRLGNIIKNLTVFPENMKRNMQSTYGVPFSGRVMTKLIDKGLSREQAYDTVQPQAMKAWEEQRSFREIIEQNETIREHLSPDEIADAFNPAWHLKHVDTIFKRLELI</sequence>
<evidence type="ECO:0000313" key="14">
    <source>
        <dbReference type="EMBL" id="MFD2611507.1"/>
    </source>
</evidence>
<accession>A0ABW5P8B2</accession>
<dbReference type="EC" id="4.3.2.2" evidence="4 11"/>
<dbReference type="InterPro" id="IPR008948">
    <property type="entry name" value="L-Aspartase-like"/>
</dbReference>
<dbReference type="PRINTS" id="PR00145">
    <property type="entry name" value="ARGSUCLYASE"/>
</dbReference>
<keyword evidence="6 12" id="KW-0658">Purine biosynthesis</keyword>
<comment type="pathway">
    <text evidence="1 12">Purine metabolism; IMP biosynthesis via de novo pathway; 5-amino-1-(5-phospho-D-ribosyl)imidazole-4-carboxamide from 5-amino-1-(5-phospho-D-ribosyl)imidazole-4-carboxylate: step 2/2.</text>
</comment>
<evidence type="ECO:0000256" key="8">
    <source>
        <dbReference type="ARBA" id="ARBA00024477"/>
    </source>
</evidence>
<protein>
    <recommendedName>
        <fullName evidence="5 11">Adenylosuccinate lyase</fullName>
        <shortName evidence="12">ASL</shortName>
        <ecNumber evidence="4 11">4.3.2.2</ecNumber>
    </recommendedName>
    <alternativeName>
        <fullName evidence="9 12">Adenylosuccinase</fullName>
    </alternativeName>
</protein>
<evidence type="ECO:0000256" key="11">
    <source>
        <dbReference type="NCBIfam" id="TIGR00928"/>
    </source>
</evidence>
<evidence type="ECO:0000313" key="15">
    <source>
        <dbReference type="Proteomes" id="UP001597541"/>
    </source>
</evidence>
<comment type="pathway">
    <text evidence="2 12">Purine metabolism; AMP biosynthesis via de novo pathway; AMP from IMP: step 2/2.</text>
</comment>
<dbReference type="RefSeq" id="WP_377600174.1">
    <property type="nucleotide sequence ID" value="NZ_JBHUME010000002.1"/>
</dbReference>
<evidence type="ECO:0000256" key="2">
    <source>
        <dbReference type="ARBA" id="ARBA00004734"/>
    </source>
</evidence>
<comment type="caution">
    <text evidence="14">The sequence shown here is derived from an EMBL/GenBank/DDBJ whole genome shotgun (WGS) entry which is preliminary data.</text>
</comment>
<dbReference type="Proteomes" id="UP001597541">
    <property type="component" value="Unassembled WGS sequence"/>
</dbReference>
<dbReference type="InterPro" id="IPR000362">
    <property type="entry name" value="Fumarate_lyase_fam"/>
</dbReference>
<gene>
    <name evidence="14" type="primary">purB</name>
    <name evidence="14" type="ORF">ACFSUF_03615</name>
</gene>
<dbReference type="Gene3D" id="1.20.200.10">
    <property type="entry name" value="Fumarase/aspartase (Central domain)"/>
    <property type="match status" value="1"/>
</dbReference>
<evidence type="ECO:0000256" key="3">
    <source>
        <dbReference type="ARBA" id="ARBA00008273"/>
    </source>
</evidence>
<dbReference type="InterPro" id="IPR022761">
    <property type="entry name" value="Fumarate_lyase_N"/>
</dbReference>
<dbReference type="NCBIfam" id="TIGR00928">
    <property type="entry name" value="purB"/>
    <property type="match status" value="1"/>
</dbReference>
<evidence type="ECO:0000256" key="10">
    <source>
        <dbReference type="ARBA" id="ARBA00049115"/>
    </source>
</evidence>
<evidence type="ECO:0000256" key="5">
    <source>
        <dbReference type="ARBA" id="ARBA00017058"/>
    </source>
</evidence>
<dbReference type="PRINTS" id="PR00149">
    <property type="entry name" value="FUMRATELYASE"/>
</dbReference>
<dbReference type="EMBL" id="JBHUME010000002">
    <property type="protein sequence ID" value="MFD2611507.1"/>
    <property type="molecule type" value="Genomic_DNA"/>
</dbReference>
<dbReference type="InterPro" id="IPR004769">
    <property type="entry name" value="Pur_lyase"/>
</dbReference>
<evidence type="ECO:0000256" key="7">
    <source>
        <dbReference type="ARBA" id="ARBA00023239"/>
    </source>
</evidence>
<evidence type="ECO:0000256" key="4">
    <source>
        <dbReference type="ARBA" id="ARBA00012339"/>
    </source>
</evidence>
<dbReference type="Gene3D" id="1.10.40.30">
    <property type="entry name" value="Fumarase/aspartase (C-terminal domain)"/>
    <property type="match status" value="1"/>
</dbReference>
<dbReference type="InterPro" id="IPR020557">
    <property type="entry name" value="Fumarate_lyase_CS"/>
</dbReference>
<comment type="catalytic activity">
    <reaction evidence="8">
        <text>(2S)-2-[5-amino-1-(5-phospho-beta-D-ribosyl)imidazole-4-carboxamido]succinate = 5-amino-1-(5-phospho-beta-D-ribosyl)imidazole-4-carboxamide + fumarate</text>
        <dbReference type="Rhea" id="RHEA:23920"/>
        <dbReference type="ChEBI" id="CHEBI:29806"/>
        <dbReference type="ChEBI" id="CHEBI:58443"/>
        <dbReference type="ChEBI" id="CHEBI:58475"/>
        <dbReference type="EC" id="4.3.2.2"/>
    </reaction>
    <physiologicalReaction direction="left-to-right" evidence="8">
        <dbReference type="Rhea" id="RHEA:23921"/>
    </physiologicalReaction>
</comment>
<dbReference type="Pfam" id="PF00206">
    <property type="entry name" value="Lyase_1"/>
    <property type="match status" value="1"/>
</dbReference>
<evidence type="ECO:0000256" key="1">
    <source>
        <dbReference type="ARBA" id="ARBA00004706"/>
    </source>
</evidence>
<dbReference type="InterPro" id="IPR024083">
    <property type="entry name" value="Fumarase/histidase_N"/>
</dbReference>
<dbReference type="PANTHER" id="PTHR43172">
    <property type="entry name" value="ADENYLOSUCCINATE LYASE"/>
    <property type="match status" value="1"/>
</dbReference>
<evidence type="ECO:0000256" key="9">
    <source>
        <dbReference type="ARBA" id="ARBA00030717"/>
    </source>
</evidence>
<dbReference type="Pfam" id="PF10397">
    <property type="entry name" value="ADSL_C"/>
    <property type="match status" value="1"/>
</dbReference>
<dbReference type="SUPFAM" id="SSF48557">
    <property type="entry name" value="L-aspartase-like"/>
    <property type="match status" value="1"/>
</dbReference>
<keyword evidence="7 12" id="KW-0456">Lyase</keyword>
<dbReference type="InterPro" id="IPR019468">
    <property type="entry name" value="AdenyloSucc_lyase_C"/>
</dbReference>
<reference evidence="15" key="1">
    <citation type="journal article" date="2019" name="Int. J. Syst. Evol. Microbiol.">
        <title>The Global Catalogue of Microorganisms (GCM) 10K type strain sequencing project: providing services to taxonomists for standard genome sequencing and annotation.</title>
        <authorList>
            <consortium name="The Broad Institute Genomics Platform"/>
            <consortium name="The Broad Institute Genome Sequencing Center for Infectious Disease"/>
            <person name="Wu L."/>
            <person name="Ma J."/>
        </authorList>
    </citation>
    <scope>NUCLEOTIDE SEQUENCE [LARGE SCALE GENOMIC DNA]</scope>
    <source>
        <strain evidence="15">KCTC 3950</strain>
    </source>
</reference>
<evidence type="ECO:0000256" key="12">
    <source>
        <dbReference type="RuleBase" id="RU361172"/>
    </source>
</evidence>
<dbReference type="Gene3D" id="1.10.275.10">
    <property type="entry name" value="Fumarase/aspartase (N-terminal domain)"/>
    <property type="match status" value="1"/>
</dbReference>